<feature type="domain" description="Acyltransferase 3" evidence="2">
    <location>
        <begin position="16"/>
        <end position="367"/>
    </location>
</feature>
<evidence type="ECO:0000256" key="1">
    <source>
        <dbReference type="SAM" id="Phobius"/>
    </source>
</evidence>
<feature type="transmembrane region" description="Helical" evidence="1">
    <location>
        <begin position="218"/>
        <end position="235"/>
    </location>
</feature>
<proteinExistence type="predicted"/>
<feature type="transmembrane region" description="Helical" evidence="1">
    <location>
        <begin position="164"/>
        <end position="183"/>
    </location>
</feature>
<sequence>MNQGFPIPAGRQIHLPWLDGLRGIAAMWVLASHVQILSGMRDIPVLSWGGIAVDLFMLLSGFLMAHNYFLRRRAEPWDEPRTFFMFWLRRFFRIAPLYYLLLIVAIGMGAMLAEDRSSIAAIWPSTMTPLHRYLDGSVGNYLAHLSFAFGFLPDYAFRTALPDWSIGLEMQFYLVFPFLMLAFSRFGAFRASVAALAICALAWLLLPTYFQRFEMPSLIFMKLFVFMAGMWVAIARQEGPMTRSMLSAVGIIVLWALMQRHMQAGEPHLMSLFRLLMVVGMFYLMNNGTLPGSGLSGRVVREMRKLLSGRVARFLGDTSYCVYLLHLLILLPVAGALARYEAYVALPSPVRFLICLALVMPPVYLVSWVLFRTVETYGIQFGRSVVRLFSRPAVTAPGARRANT</sequence>
<organism evidence="3 4">
    <name type="scientific">Herbaspirillum robiniae</name>
    <dbReference type="NCBI Taxonomy" id="2014887"/>
    <lineage>
        <taxon>Bacteria</taxon>
        <taxon>Pseudomonadati</taxon>
        <taxon>Pseudomonadota</taxon>
        <taxon>Betaproteobacteria</taxon>
        <taxon>Burkholderiales</taxon>
        <taxon>Oxalobacteraceae</taxon>
        <taxon>Herbaspirillum</taxon>
    </lineage>
</organism>
<keyword evidence="3" id="KW-0012">Acyltransferase</keyword>
<accession>A0A246WW90</accession>
<dbReference type="AlphaFoldDB" id="A0A246WW90"/>
<dbReference type="GO" id="GO:0000271">
    <property type="term" value="P:polysaccharide biosynthetic process"/>
    <property type="evidence" value="ECO:0007669"/>
    <property type="project" value="TreeGrafter"/>
</dbReference>
<name>A0A246WW90_9BURK</name>
<reference evidence="3 4" key="1">
    <citation type="submission" date="2017-06" db="EMBL/GenBank/DDBJ databases">
        <title>Herbaspirillum phytohormonus sp. nov., isolated from the root nodule of Robinia pseudoacacia in lead-zinc mine.</title>
        <authorList>
            <person name="Fan M."/>
            <person name="Lin Y."/>
        </authorList>
    </citation>
    <scope>NUCLEOTIDE SEQUENCE [LARGE SCALE GENOMIC DNA]</scope>
    <source>
        <strain evidence="3 4">HZ10</strain>
    </source>
</reference>
<comment type="caution">
    <text evidence="3">The sequence shown here is derived from an EMBL/GenBank/DDBJ whole genome shotgun (WGS) entry which is preliminary data.</text>
</comment>
<evidence type="ECO:0000259" key="2">
    <source>
        <dbReference type="Pfam" id="PF01757"/>
    </source>
</evidence>
<keyword evidence="3" id="KW-0808">Transferase</keyword>
<keyword evidence="1" id="KW-0812">Transmembrane</keyword>
<feature type="transmembrane region" description="Helical" evidence="1">
    <location>
        <begin position="46"/>
        <end position="70"/>
    </location>
</feature>
<dbReference type="Pfam" id="PF01757">
    <property type="entry name" value="Acyl_transf_3"/>
    <property type="match status" value="1"/>
</dbReference>
<dbReference type="InterPro" id="IPR002656">
    <property type="entry name" value="Acyl_transf_3_dom"/>
</dbReference>
<dbReference type="PANTHER" id="PTHR23028">
    <property type="entry name" value="ACETYLTRANSFERASE"/>
    <property type="match status" value="1"/>
</dbReference>
<dbReference type="EMBL" id="NJGU01000001">
    <property type="protein sequence ID" value="OWY30961.1"/>
    <property type="molecule type" value="Genomic_DNA"/>
</dbReference>
<evidence type="ECO:0000313" key="4">
    <source>
        <dbReference type="Proteomes" id="UP000197596"/>
    </source>
</evidence>
<feature type="transmembrane region" description="Helical" evidence="1">
    <location>
        <begin position="189"/>
        <end position="206"/>
    </location>
</feature>
<dbReference type="InterPro" id="IPR050879">
    <property type="entry name" value="Acyltransferase_3"/>
</dbReference>
<dbReference type="RefSeq" id="WP_088749928.1">
    <property type="nucleotide sequence ID" value="NZ_NJGU01000001.1"/>
</dbReference>
<keyword evidence="1" id="KW-1133">Transmembrane helix</keyword>
<keyword evidence="1" id="KW-0472">Membrane</keyword>
<gene>
    <name evidence="3" type="ORF">CEJ42_02520</name>
</gene>
<evidence type="ECO:0000313" key="3">
    <source>
        <dbReference type="EMBL" id="OWY30961.1"/>
    </source>
</evidence>
<dbReference type="GO" id="GO:0016747">
    <property type="term" value="F:acyltransferase activity, transferring groups other than amino-acyl groups"/>
    <property type="evidence" value="ECO:0007669"/>
    <property type="project" value="InterPro"/>
</dbReference>
<feature type="transmembrane region" description="Helical" evidence="1">
    <location>
        <begin position="241"/>
        <end position="257"/>
    </location>
</feature>
<feature type="transmembrane region" description="Helical" evidence="1">
    <location>
        <begin position="323"/>
        <end position="340"/>
    </location>
</feature>
<dbReference type="GO" id="GO:0016020">
    <property type="term" value="C:membrane"/>
    <property type="evidence" value="ECO:0007669"/>
    <property type="project" value="TreeGrafter"/>
</dbReference>
<feature type="transmembrane region" description="Helical" evidence="1">
    <location>
        <begin position="91"/>
        <end position="113"/>
    </location>
</feature>
<protein>
    <submittedName>
        <fullName evidence="3">Acyltransferase</fullName>
    </submittedName>
</protein>
<feature type="transmembrane region" description="Helical" evidence="1">
    <location>
        <begin position="352"/>
        <end position="371"/>
    </location>
</feature>
<dbReference type="PANTHER" id="PTHR23028:SF53">
    <property type="entry name" value="ACYL_TRANSF_3 DOMAIN-CONTAINING PROTEIN"/>
    <property type="match status" value="1"/>
</dbReference>
<dbReference type="Proteomes" id="UP000197596">
    <property type="component" value="Unassembled WGS sequence"/>
</dbReference>
<feature type="transmembrane region" description="Helical" evidence="1">
    <location>
        <begin position="269"/>
        <end position="285"/>
    </location>
</feature>